<evidence type="ECO:0000256" key="1">
    <source>
        <dbReference type="ARBA" id="ARBA00012513"/>
    </source>
</evidence>
<dbReference type="GO" id="GO:0004674">
    <property type="term" value="F:protein serine/threonine kinase activity"/>
    <property type="evidence" value="ECO:0007669"/>
    <property type="project" value="UniProtKB-KW"/>
</dbReference>
<dbReference type="FunFam" id="1.10.510.10:FF:000650">
    <property type="entry name" value="Serine/threonine-protein kinase ppk16"/>
    <property type="match status" value="1"/>
</dbReference>
<dbReference type="EC" id="2.7.11.1" evidence="1"/>
<dbReference type="STRING" id="284590.Q6CKE4"/>
<dbReference type="EMBL" id="CR382126">
    <property type="protein sequence ID" value="CAG98303.1"/>
    <property type="molecule type" value="Genomic_DNA"/>
</dbReference>
<comment type="catalytic activity">
    <reaction evidence="9">
        <text>L-seryl-[protein] + ATP = O-phospho-L-seryl-[protein] + ADP + H(+)</text>
        <dbReference type="Rhea" id="RHEA:17989"/>
        <dbReference type="Rhea" id="RHEA-COMP:9863"/>
        <dbReference type="Rhea" id="RHEA-COMP:11604"/>
        <dbReference type="ChEBI" id="CHEBI:15378"/>
        <dbReference type="ChEBI" id="CHEBI:29999"/>
        <dbReference type="ChEBI" id="CHEBI:30616"/>
        <dbReference type="ChEBI" id="CHEBI:83421"/>
        <dbReference type="ChEBI" id="CHEBI:456216"/>
        <dbReference type="EC" id="2.7.11.1"/>
    </reaction>
</comment>
<dbReference type="KEGG" id="kla:KLLA0_F11319g"/>
<dbReference type="Pfam" id="PF00069">
    <property type="entry name" value="Pkinase"/>
    <property type="match status" value="1"/>
</dbReference>
<evidence type="ECO:0000256" key="9">
    <source>
        <dbReference type="ARBA" id="ARBA00048679"/>
    </source>
</evidence>
<dbReference type="PROSITE" id="PS50011">
    <property type="entry name" value="PROTEIN_KINASE_DOM"/>
    <property type="match status" value="1"/>
</dbReference>
<dbReference type="InterPro" id="IPR000719">
    <property type="entry name" value="Prot_kinase_dom"/>
</dbReference>
<proteinExistence type="predicted"/>
<evidence type="ECO:0000256" key="6">
    <source>
        <dbReference type="ARBA" id="ARBA00022777"/>
    </source>
</evidence>
<feature type="cross-link" description="Glycyl lysine isopeptide (Lys-Gly) (interchain with G-Cter in SUMO2)" evidence="12">
    <location>
        <position position="155"/>
    </location>
</feature>
<feature type="region of interest" description="Disordered" evidence="14">
    <location>
        <begin position="482"/>
        <end position="511"/>
    </location>
</feature>
<dbReference type="InParanoid" id="Q6CKE4"/>
<dbReference type="eggNOG" id="KOG0583">
    <property type="taxonomic scope" value="Eukaryota"/>
</dbReference>
<dbReference type="InterPro" id="IPR008271">
    <property type="entry name" value="Ser/Thr_kinase_AS"/>
</dbReference>
<evidence type="ECO:0000256" key="8">
    <source>
        <dbReference type="ARBA" id="ARBA00047899"/>
    </source>
</evidence>
<feature type="region of interest" description="Disordered" evidence="14">
    <location>
        <begin position="586"/>
        <end position="622"/>
    </location>
</feature>
<keyword evidence="7 11" id="KW-0067">ATP-binding</keyword>
<organism evidence="16 17">
    <name type="scientific">Kluyveromyces lactis (strain ATCC 8585 / CBS 2359 / DSM 70799 / NBRC 1267 / NRRL Y-1140 / WM37)</name>
    <name type="common">Yeast</name>
    <name type="synonym">Candida sphaerica</name>
    <dbReference type="NCBI Taxonomy" id="284590"/>
    <lineage>
        <taxon>Eukaryota</taxon>
        <taxon>Fungi</taxon>
        <taxon>Dikarya</taxon>
        <taxon>Ascomycota</taxon>
        <taxon>Saccharomycotina</taxon>
        <taxon>Saccharomycetes</taxon>
        <taxon>Saccharomycetales</taxon>
        <taxon>Saccharomycetaceae</taxon>
        <taxon>Kluyveromyces</taxon>
    </lineage>
</organism>
<dbReference type="GeneID" id="2895085"/>
<accession>Q6CKE4</accession>
<dbReference type="SMART" id="SM00220">
    <property type="entry name" value="S_TKc"/>
    <property type="match status" value="1"/>
</dbReference>
<dbReference type="OMA" id="FYHRQFD"/>
<dbReference type="PROSITE" id="PS00108">
    <property type="entry name" value="PROTEIN_KINASE_ST"/>
    <property type="match status" value="1"/>
</dbReference>
<keyword evidence="17" id="KW-1185">Reference proteome</keyword>
<protein>
    <recommendedName>
        <fullName evidence="1">non-specific serine/threonine protein kinase</fullName>
        <ecNumber evidence="1">2.7.11.1</ecNumber>
    </recommendedName>
</protein>
<feature type="compositionally biased region" description="Basic residues" evidence="14">
    <location>
        <begin position="684"/>
        <end position="706"/>
    </location>
</feature>
<dbReference type="HOGENOM" id="CLU_011780_1_0_1"/>
<keyword evidence="3" id="KW-0597">Phosphoprotein</keyword>
<dbReference type="InterPro" id="IPR030616">
    <property type="entry name" value="Aur-like"/>
</dbReference>
<evidence type="ECO:0000256" key="10">
    <source>
        <dbReference type="PIRSR" id="PIRSR630616-1"/>
    </source>
</evidence>
<feature type="compositionally biased region" description="Acidic residues" evidence="14">
    <location>
        <begin position="812"/>
        <end position="833"/>
    </location>
</feature>
<evidence type="ECO:0000256" key="3">
    <source>
        <dbReference type="ARBA" id="ARBA00022553"/>
    </source>
</evidence>
<sequence>MFTTRAEQNNIKATIAASYDKLYSQFSSDELSEIGNYKISKFIGEGSFGKVYLATHRLTHQKVVLKTGNKRDPNVVREVFYHRQFDFPYITKLYEVIVTESRVWMVLEYCSGHELYEHLLKEQRLSLEESKKLFSQIASAVYYAHELKCVHRDLKLENVLLDGNGHAKLTDFGFTREMATRSQLETICGTTVYMAPELIERKCYDGFKVDIWSLGIILYTMINGYMPFDEDDDIKTKLKIVNDELDFNQEWISDDAIDLIQGMLRKNPNERISLAQVLSHPFLQPWGVVAKEKTDKVLLKQRGGHVHFHSKHEKRLLKRLKQCGFDTGSIKNSVNKRKCDSLSGLWFLLLERYELSDAKVPKRSKSVMSVRKVFESSVNMVMDDILVTSPECVKINSLKKILSRKSVDQDVELPQTIEDVKVRTQPKDRKAAEPESIHPADTTNKKKGFLQRVSSLFKPKKHNNHVDDNQSIKFSSQGIHPLLGKKRHKNGSNDSEAPSISQSTKPPPEQEDLNVQFEDITNKANHSFKKLKSHSSSEISKNINEPQLNHLHIDGGTEDSLKISNNRGIRRSSIASQHSAISNDTFNSDYSTDAQSGFRSNNTQSSSRINANSETSAATRKNVRRTLSVLSSASSNSEMSSRTDSFYDITTASSPMNMDIRSNYNIRSDSQFPKINGNSPWLIKRGKSPIGRRSRISNRSLNRKFRQPTPNRADSVIQEESSFDENERASNLPEVSEYDSGEIAIHSDSETPSKGNTPLYAIGINHPESRPVLFNVGRSVSDGSSWSHPQSDFHEPLSAPVIRKSSRRHVEDDDYESNIAADDEDNSLEDEEQEHVRSIAESV</sequence>
<keyword evidence="5 11" id="KW-0547">Nucleotide-binding</keyword>
<feature type="compositionally biased region" description="Polar residues" evidence="14">
    <location>
        <begin position="492"/>
        <end position="504"/>
    </location>
</feature>
<evidence type="ECO:0000256" key="5">
    <source>
        <dbReference type="ARBA" id="ARBA00022741"/>
    </source>
</evidence>
<dbReference type="AlphaFoldDB" id="Q6CKE4"/>
<keyword evidence="4" id="KW-0808">Transferase</keyword>
<evidence type="ECO:0000256" key="14">
    <source>
        <dbReference type="SAM" id="MobiDB-lite"/>
    </source>
</evidence>
<dbReference type="Proteomes" id="UP000000598">
    <property type="component" value="Chromosome F"/>
</dbReference>
<keyword evidence="2" id="KW-0723">Serine/threonine-protein kinase</keyword>
<evidence type="ECO:0000256" key="12">
    <source>
        <dbReference type="PIRSR" id="PIRSR630616-3"/>
    </source>
</evidence>
<feature type="binding site" evidence="11">
    <location>
        <position position="171"/>
    </location>
    <ligand>
        <name>ATP</name>
        <dbReference type="ChEBI" id="CHEBI:30616"/>
    </ligand>
</feature>
<keyword evidence="6" id="KW-0418">Kinase</keyword>
<evidence type="ECO:0000259" key="15">
    <source>
        <dbReference type="PROSITE" id="PS50011"/>
    </source>
</evidence>
<evidence type="ECO:0000256" key="11">
    <source>
        <dbReference type="PIRSR" id="PIRSR630616-2"/>
    </source>
</evidence>
<feature type="domain" description="Protein kinase" evidence="15">
    <location>
        <begin position="37"/>
        <end position="283"/>
    </location>
</feature>
<dbReference type="PaxDb" id="284590-Q6CKE4"/>
<feature type="region of interest" description="Disordered" evidence="14">
    <location>
        <begin position="677"/>
        <end position="733"/>
    </location>
</feature>
<evidence type="ECO:0000256" key="7">
    <source>
        <dbReference type="ARBA" id="ARBA00022840"/>
    </source>
</evidence>
<feature type="compositionally biased region" description="Polar residues" evidence="14">
    <location>
        <begin position="586"/>
        <end position="619"/>
    </location>
</feature>
<feature type="active site" description="Proton acceptor" evidence="10">
    <location>
        <position position="153"/>
    </location>
</feature>
<dbReference type="SUPFAM" id="SSF56112">
    <property type="entry name" value="Protein kinase-like (PK-like)"/>
    <property type="match status" value="1"/>
</dbReference>
<evidence type="ECO:0000256" key="4">
    <source>
        <dbReference type="ARBA" id="ARBA00022679"/>
    </source>
</evidence>
<evidence type="ECO:0000256" key="2">
    <source>
        <dbReference type="ARBA" id="ARBA00022527"/>
    </source>
</evidence>
<dbReference type="PANTHER" id="PTHR24350">
    <property type="entry name" value="SERINE/THREONINE-PROTEIN KINASE IAL-RELATED"/>
    <property type="match status" value="1"/>
</dbReference>
<feature type="compositionally biased region" description="Basic and acidic residues" evidence="14">
    <location>
        <begin position="834"/>
        <end position="843"/>
    </location>
</feature>
<dbReference type="PROSITE" id="PS00107">
    <property type="entry name" value="PROTEIN_KINASE_ATP"/>
    <property type="match status" value="1"/>
</dbReference>
<reference evidence="16 17" key="1">
    <citation type="journal article" date="2004" name="Nature">
        <title>Genome evolution in yeasts.</title>
        <authorList>
            <consortium name="Genolevures"/>
            <person name="Dujon B."/>
            <person name="Sherman D."/>
            <person name="Fischer G."/>
            <person name="Durrens P."/>
            <person name="Casaregola S."/>
            <person name="Lafontaine I."/>
            <person name="de Montigny J."/>
            <person name="Marck C."/>
            <person name="Neuveglise C."/>
            <person name="Talla E."/>
            <person name="Goffard N."/>
            <person name="Frangeul L."/>
            <person name="Aigle M."/>
            <person name="Anthouard V."/>
            <person name="Babour A."/>
            <person name="Barbe V."/>
            <person name="Barnay S."/>
            <person name="Blanchin S."/>
            <person name="Beckerich J.M."/>
            <person name="Beyne E."/>
            <person name="Bleykasten C."/>
            <person name="Boisrame A."/>
            <person name="Boyer J."/>
            <person name="Cattolico L."/>
            <person name="Confanioleri F."/>
            <person name="de Daruvar A."/>
            <person name="Despons L."/>
            <person name="Fabre E."/>
            <person name="Fairhead C."/>
            <person name="Ferry-Dumazet H."/>
            <person name="Groppi A."/>
            <person name="Hantraye F."/>
            <person name="Hennequin C."/>
            <person name="Jauniaux N."/>
            <person name="Joyet P."/>
            <person name="Kachouri R."/>
            <person name="Kerrest A."/>
            <person name="Koszul R."/>
            <person name="Lemaire M."/>
            <person name="Lesur I."/>
            <person name="Ma L."/>
            <person name="Muller H."/>
            <person name="Nicaud J.M."/>
            <person name="Nikolski M."/>
            <person name="Oztas S."/>
            <person name="Ozier-Kalogeropoulos O."/>
            <person name="Pellenz S."/>
            <person name="Potier S."/>
            <person name="Richard G.F."/>
            <person name="Straub M.L."/>
            <person name="Suleau A."/>
            <person name="Swennene D."/>
            <person name="Tekaia F."/>
            <person name="Wesolowski-Louvel M."/>
            <person name="Westhof E."/>
            <person name="Wirth B."/>
            <person name="Zeniou-Meyer M."/>
            <person name="Zivanovic I."/>
            <person name="Bolotin-Fukuhara M."/>
            <person name="Thierry A."/>
            <person name="Bouchier C."/>
            <person name="Caudron B."/>
            <person name="Scarpelli C."/>
            <person name="Gaillardin C."/>
            <person name="Weissenbach J."/>
            <person name="Wincker P."/>
            <person name="Souciet J.L."/>
        </authorList>
    </citation>
    <scope>NUCLEOTIDE SEQUENCE [LARGE SCALE GENOMIC DNA]</scope>
    <source>
        <strain evidence="17">ATCC 8585 / CBS 2359 / DSM 70799 / NBRC 1267 / NRRL Y-1140 / WM37</strain>
    </source>
</reference>
<dbReference type="GO" id="GO:0005524">
    <property type="term" value="F:ATP binding"/>
    <property type="evidence" value="ECO:0007669"/>
    <property type="project" value="UniProtKB-UniRule"/>
</dbReference>
<gene>
    <name evidence="16" type="ORF">KLLA0_F11319g</name>
</gene>
<comment type="catalytic activity">
    <reaction evidence="8">
        <text>L-threonyl-[protein] + ATP = O-phospho-L-threonyl-[protein] + ADP + H(+)</text>
        <dbReference type="Rhea" id="RHEA:46608"/>
        <dbReference type="Rhea" id="RHEA-COMP:11060"/>
        <dbReference type="Rhea" id="RHEA-COMP:11605"/>
        <dbReference type="ChEBI" id="CHEBI:15378"/>
        <dbReference type="ChEBI" id="CHEBI:30013"/>
        <dbReference type="ChEBI" id="CHEBI:30616"/>
        <dbReference type="ChEBI" id="CHEBI:61977"/>
        <dbReference type="ChEBI" id="CHEBI:456216"/>
        <dbReference type="EC" id="2.7.11.1"/>
    </reaction>
</comment>
<feature type="region of interest" description="Disordered" evidence="14">
    <location>
        <begin position="780"/>
        <end position="843"/>
    </location>
</feature>
<dbReference type="FunCoup" id="Q6CKE4">
    <property type="interactions" value="254"/>
</dbReference>
<feature type="compositionally biased region" description="Basic and acidic residues" evidence="14">
    <location>
        <begin position="418"/>
        <end position="438"/>
    </location>
</feature>
<dbReference type="CDD" id="cd14003">
    <property type="entry name" value="STKc_AMPK-like"/>
    <property type="match status" value="1"/>
</dbReference>
<dbReference type="InterPro" id="IPR017441">
    <property type="entry name" value="Protein_kinase_ATP_BS"/>
</dbReference>
<feature type="binding site" evidence="11 13">
    <location>
        <position position="66"/>
    </location>
    <ligand>
        <name>ATP</name>
        <dbReference type="ChEBI" id="CHEBI:30616"/>
    </ligand>
</feature>
<evidence type="ECO:0000313" key="17">
    <source>
        <dbReference type="Proteomes" id="UP000000598"/>
    </source>
</evidence>
<feature type="binding site" evidence="11">
    <location>
        <begin position="157"/>
        <end position="158"/>
    </location>
    <ligand>
        <name>ATP</name>
        <dbReference type="ChEBI" id="CHEBI:30616"/>
    </ligand>
</feature>
<feature type="compositionally biased region" description="Polar residues" evidence="14">
    <location>
        <begin position="781"/>
        <end position="790"/>
    </location>
</feature>
<name>Q6CKE4_KLULA</name>
<dbReference type="Gene3D" id="1.10.510.10">
    <property type="entry name" value="Transferase(Phosphotransferase) domain 1"/>
    <property type="match status" value="1"/>
</dbReference>
<feature type="region of interest" description="Disordered" evidence="14">
    <location>
        <begin position="418"/>
        <end position="445"/>
    </location>
</feature>
<evidence type="ECO:0000256" key="13">
    <source>
        <dbReference type="PROSITE-ProRule" id="PRU10141"/>
    </source>
</evidence>
<evidence type="ECO:0000313" key="16">
    <source>
        <dbReference type="EMBL" id="CAG98303.1"/>
    </source>
</evidence>
<dbReference type="RefSeq" id="XP_455595.1">
    <property type="nucleotide sequence ID" value="XM_455595.1"/>
</dbReference>
<dbReference type="InterPro" id="IPR011009">
    <property type="entry name" value="Kinase-like_dom_sf"/>
</dbReference>